<dbReference type="AlphaFoldDB" id="A0A8T3VKW8"/>
<dbReference type="InterPro" id="IPR017896">
    <property type="entry name" value="4Fe4S_Fe-S-bd"/>
</dbReference>
<comment type="caution">
    <text evidence="2">The sequence shown here is derived from an EMBL/GenBank/DDBJ whole genome shotgun (WGS) entry which is preliminary data.</text>
</comment>
<evidence type="ECO:0000313" key="2">
    <source>
        <dbReference type="EMBL" id="MBE6512174.1"/>
    </source>
</evidence>
<gene>
    <name evidence="2" type="ORF">E7Z75_03340</name>
</gene>
<dbReference type="PROSITE" id="PS51379">
    <property type="entry name" value="4FE4S_FER_2"/>
    <property type="match status" value="1"/>
</dbReference>
<name>A0A8T3VKW8_METOL</name>
<dbReference type="EMBL" id="SUTG01000010">
    <property type="protein sequence ID" value="MBE6512174.1"/>
    <property type="molecule type" value="Genomic_DNA"/>
</dbReference>
<dbReference type="Proteomes" id="UP000732619">
    <property type="component" value="Unassembled WGS sequence"/>
</dbReference>
<dbReference type="Pfam" id="PF00037">
    <property type="entry name" value="Fer4"/>
    <property type="match status" value="1"/>
</dbReference>
<reference evidence="2" key="1">
    <citation type="submission" date="2019-04" db="EMBL/GenBank/DDBJ databases">
        <title>Evolution of Biomass-Degrading Anaerobic Consortia Revealed by Metagenomics.</title>
        <authorList>
            <person name="Peng X."/>
        </authorList>
    </citation>
    <scope>NUCLEOTIDE SEQUENCE</scope>
    <source>
        <strain evidence="2">SIG14</strain>
    </source>
</reference>
<evidence type="ECO:0000259" key="1">
    <source>
        <dbReference type="PROSITE" id="PS51379"/>
    </source>
</evidence>
<accession>A0A8T3VKW8</accession>
<evidence type="ECO:0000313" key="3">
    <source>
        <dbReference type="Proteomes" id="UP000732619"/>
    </source>
</evidence>
<dbReference type="SUPFAM" id="SSF54862">
    <property type="entry name" value="4Fe-4S ferredoxins"/>
    <property type="match status" value="1"/>
</dbReference>
<proteinExistence type="predicted"/>
<sequence length="291" mass="33386">MNDKDRRKGYYEDVTTFLVGHTFHTRFFLSRMTRKSRIFKKIIDKILFEDDEVYVLPNKNAVNKTITTNIEINQSFEKSESEFVPSQIIKEVIKEAEDIVIMHKCLCRSSANCEDYPQDFGCIFIGPATRRIASKYGRSATVEEALEHVDKADELGLSHVIGRNKIDSVWMNVRPKEKLLTICHCCPCCCLWKVLPDLDDEISNKVMRLEDVEVHPVNDNCKMCRKCLGDDVCFGGSIYLEDGKIKIDQDKCVGCGHCVQTCKFDAIELNYTQKSIDSVVNRIGELVDYKK</sequence>
<protein>
    <submittedName>
        <fullName evidence="2">Ferredoxin</fullName>
    </submittedName>
</protein>
<dbReference type="Gene3D" id="3.30.70.20">
    <property type="match status" value="1"/>
</dbReference>
<feature type="domain" description="4Fe-4S ferredoxin-type" evidence="1">
    <location>
        <begin position="243"/>
        <end position="272"/>
    </location>
</feature>
<organism evidence="2 3">
    <name type="scientific">Methanobrevibacter olleyae</name>
    <dbReference type="NCBI Taxonomy" id="294671"/>
    <lineage>
        <taxon>Archaea</taxon>
        <taxon>Methanobacteriati</taxon>
        <taxon>Methanobacteriota</taxon>
        <taxon>Methanomada group</taxon>
        <taxon>Methanobacteria</taxon>
        <taxon>Methanobacteriales</taxon>
        <taxon>Methanobacteriaceae</taxon>
        <taxon>Methanobrevibacter</taxon>
    </lineage>
</organism>